<proteinExistence type="predicted"/>
<evidence type="ECO:0000313" key="1">
    <source>
        <dbReference type="EMBL" id="GKV17494.1"/>
    </source>
</evidence>
<gene>
    <name evidence="1" type="ORF">SLEP1_g27994</name>
</gene>
<sequence>MNKFEYNLNLGILQEDYNYVTFPSNPMIQSCQIVVVTRCFGGYRAREGDFLLFEILFGGFEEDRSY</sequence>
<name>A0AAV5JSC1_9ROSI</name>
<comment type="caution">
    <text evidence="1">The sequence shown here is derived from an EMBL/GenBank/DDBJ whole genome shotgun (WGS) entry which is preliminary data.</text>
</comment>
<organism evidence="1 2">
    <name type="scientific">Rubroshorea leprosula</name>
    <dbReference type="NCBI Taxonomy" id="152421"/>
    <lineage>
        <taxon>Eukaryota</taxon>
        <taxon>Viridiplantae</taxon>
        <taxon>Streptophyta</taxon>
        <taxon>Embryophyta</taxon>
        <taxon>Tracheophyta</taxon>
        <taxon>Spermatophyta</taxon>
        <taxon>Magnoliopsida</taxon>
        <taxon>eudicotyledons</taxon>
        <taxon>Gunneridae</taxon>
        <taxon>Pentapetalae</taxon>
        <taxon>rosids</taxon>
        <taxon>malvids</taxon>
        <taxon>Malvales</taxon>
        <taxon>Dipterocarpaceae</taxon>
        <taxon>Rubroshorea</taxon>
    </lineage>
</organism>
<protein>
    <submittedName>
        <fullName evidence="1">Uncharacterized protein</fullName>
    </submittedName>
</protein>
<reference evidence="1 2" key="1">
    <citation type="journal article" date="2021" name="Commun. Biol.">
        <title>The genome of Shorea leprosula (Dipterocarpaceae) highlights the ecological relevance of drought in aseasonal tropical rainforests.</title>
        <authorList>
            <person name="Ng K.K.S."/>
            <person name="Kobayashi M.J."/>
            <person name="Fawcett J.A."/>
            <person name="Hatakeyama M."/>
            <person name="Paape T."/>
            <person name="Ng C.H."/>
            <person name="Ang C.C."/>
            <person name="Tnah L.H."/>
            <person name="Lee C.T."/>
            <person name="Nishiyama T."/>
            <person name="Sese J."/>
            <person name="O'Brien M.J."/>
            <person name="Copetti D."/>
            <person name="Mohd Noor M.I."/>
            <person name="Ong R.C."/>
            <person name="Putra M."/>
            <person name="Sireger I.Z."/>
            <person name="Indrioko S."/>
            <person name="Kosugi Y."/>
            <person name="Izuno A."/>
            <person name="Isagi Y."/>
            <person name="Lee S.L."/>
            <person name="Shimizu K.K."/>
        </authorList>
    </citation>
    <scope>NUCLEOTIDE SEQUENCE [LARGE SCALE GENOMIC DNA]</scope>
    <source>
        <strain evidence="1">214</strain>
    </source>
</reference>
<dbReference type="PROSITE" id="PS51257">
    <property type="entry name" value="PROKAR_LIPOPROTEIN"/>
    <property type="match status" value="1"/>
</dbReference>
<dbReference type="AlphaFoldDB" id="A0AAV5JSC1"/>
<keyword evidence="2" id="KW-1185">Reference proteome</keyword>
<dbReference type="EMBL" id="BPVZ01000048">
    <property type="protein sequence ID" value="GKV17494.1"/>
    <property type="molecule type" value="Genomic_DNA"/>
</dbReference>
<evidence type="ECO:0000313" key="2">
    <source>
        <dbReference type="Proteomes" id="UP001054252"/>
    </source>
</evidence>
<accession>A0AAV5JSC1</accession>
<dbReference type="Proteomes" id="UP001054252">
    <property type="component" value="Unassembled WGS sequence"/>
</dbReference>